<evidence type="ECO:0000313" key="4">
    <source>
        <dbReference type="Proteomes" id="UP001500552"/>
    </source>
</evidence>
<feature type="chain" id="PRO_5046689171" description="Tetratricopeptide repeat-containing protein" evidence="2">
    <location>
        <begin position="23"/>
        <end position="491"/>
    </location>
</feature>
<dbReference type="Proteomes" id="UP001500552">
    <property type="component" value="Unassembled WGS sequence"/>
</dbReference>
<name>A0ABP8LEE8_9BACT</name>
<organism evidence="3 4">
    <name type="scientific">Pontibacter saemangeumensis</name>
    <dbReference type="NCBI Taxonomy" id="1084525"/>
    <lineage>
        <taxon>Bacteria</taxon>
        <taxon>Pseudomonadati</taxon>
        <taxon>Bacteroidota</taxon>
        <taxon>Cytophagia</taxon>
        <taxon>Cytophagales</taxon>
        <taxon>Hymenobacteraceae</taxon>
        <taxon>Pontibacter</taxon>
    </lineage>
</organism>
<dbReference type="PROSITE" id="PS50005">
    <property type="entry name" value="TPR"/>
    <property type="match status" value="1"/>
</dbReference>
<dbReference type="SUPFAM" id="SSF48452">
    <property type="entry name" value="TPR-like"/>
    <property type="match status" value="2"/>
</dbReference>
<dbReference type="EMBL" id="BAABHC010000004">
    <property type="protein sequence ID" value="GAA4427011.1"/>
    <property type="molecule type" value="Genomic_DNA"/>
</dbReference>
<evidence type="ECO:0000256" key="1">
    <source>
        <dbReference type="PROSITE-ProRule" id="PRU00339"/>
    </source>
</evidence>
<dbReference type="Gene3D" id="1.25.40.10">
    <property type="entry name" value="Tetratricopeptide repeat domain"/>
    <property type="match status" value="1"/>
</dbReference>
<evidence type="ECO:0000256" key="2">
    <source>
        <dbReference type="SAM" id="SignalP"/>
    </source>
</evidence>
<dbReference type="InterPro" id="IPR019734">
    <property type="entry name" value="TPR_rpt"/>
</dbReference>
<sequence length="491" mass="55653">MAKPHPFFLLLCLFAITTGISASSPFTPSLANAYGELLKLRVNSSRTILRTAVPEKEADKAALLLVANYNDFLELCVEQDQNRYDQLVEAQEKRLEKITQMTDRSPWAGYAAAEVRMQLAMSKLLFGNRLSAAWDFRKAYLQYARNASRWPGFQPNKKNLGVMQVMIGSVPDQYQWFLQIIGLIGSVREGMANLKTAAMQPNPFQEEAKLLHAIMLHTIRPENAPHAISQVTDLLKTQPDNLLFRFAAMHLLKKTNQGEAALKLYEERPYSKLYLSFPFLHHMAADLYLYRGDYARSVSENKLFLLQHKGQHYVKSAHYKLYIAHLLGNHLPQAKWHFNQILQLGIAETEEDKYAVSYAESNEQPVPPLMKARLHADGGYYREALTDLANMQISATTPLPVRVEHLYRKARVYHGLHDLQEAAAFYKLTIATAADAPLYYAPNAALQLGYIYQQANQPEKAKACFRKALAYKGHAYKNSIDAKAKLALASF</sequence>
<feature type="repeat" description="TPR" evidence="1">
    <location>
        <begin position="442"/>
        <end position="475"/>
    </location>
</feature>
<keyword evidence="4" id="KW-1185">Reference proteome</keyword>
<evidence type="ECO:0000313" key="3">
    <source>
        <dbReference type="EMBL" id="GAA4427011.1"/>
    </source>
</evidence>
<evidence type="ECO:0008006" key="5">
    <source>
        <dbReference type="Google" id="ProtNLM"/>
    </source>
</evidence>
<proteinExistence type="predicted"/>
<feature type="signal peptide" evidence="2">
    <location>
        <begin position="1"/>
        <end position="22"/>
    </location>
</feature>
<dbReference type="InterPro" id="IPR011990">
    <property type="entry name" value="TPR-like_helical_dom_sf"/>
</dbReference>
<reference evidence="4" key="1">
    <citation type="journal article" date="2019" name="Int. J. Syst. Evol. Microbiol.">
        <title>The Global Catalogue of Microorganisms (GCM) 10K type strain sequencing project: providing services to taxonomists for standard genome sequencing and annotation.</title>
        <authorList>
            <consortium name="The Broad Institute Genomics Platform"/>
            <consortium name="The Broad Institute Genome Sequencing Center for Infectious Disease"/>
            <person name="Wu L."/>
            <person name="Ma J."/>
        </authorList>
    </citation>
    <scope>NUCLEOTIDE SEQUENCE [LARGE SCALE GENOMIC DNA]</scope>
    <source>
        <strain evidence="4">JCM 17926</strain>
    </source>
</reference>
<comment type="caution">
    <text evidence="3">The sequence shown here is derived from an EMBL/GenBank/DDBJ whole genome shotgun (WGS) entry which is preliminary data.</text>
</comment>
<keyword evidence="2" id="KW-0732">Signal</keyword>
<keyword evidence="1" id="KW-0802">TPR repeat</keyword>
<accession>A0ABP8LEE8</accession>
<protein>
    <recommendedName>
        <fullName evidence="5">Tetratricopeptide repeat-containing protein</fullName>
    </recommendedName>
</protein>
<gene>
    <name evidence="3" type="ORF">GCM10023188_09650</name>
</gene>
<dbReference type="SMART" id="SM00028">
    <property type="entry name" value="TPR"/>
    <property type="match status" value="2"/>
</dbReference>